<dbReference type="GO" id="GO:0015891">
    <property type="term" value="P:siderophore transport"/>
    <property type="evidence" value="ECO:0007669"/>
    <property type="project" value="UniProtKB-ARBA"/>
</dbReference>
<comment type="subcellular location">
    <subcellularLocation>
        <location evidence="1 12">Cell outer membrane</location>
        <topology evidence="1 12">Multi-pass membrane protein</topology>
    </subcellularLocation>
</comment>
<evidence type="ECO:0000256" key="9">
    <source>
        <dbReference type="ARBA" id="ARBA00023136"/>
    </source>
</evidence>
<dbReference type="InterPro" id="IPR000531">
    <property type="entry name" value="Beta-barrel_TonB"/>
</dbReference>
<protein>
    <submittedName>
        <fullName evidence="16">TonB-dependent receptor</fullName>
    </submittedName>
</protein>
<evidence type="ECO:0000256" key="12">
    <source>
        <dbReference type="PROSITE-ProRule" id="PRU01360"/>
    </source>
</evidence>
<dbReference type="EMBL" id="QRGP01000002">
    <property type="protein sequence ID" value="RDV02808.1"/>
    <property type="molecule type" value="Genomic_DNA"/>
</dbReference>
<keyword evidence="4 12" id="KW-1134">Transmembrane beta strand</keyword>
<proteinExistence type="inferred from homology"/>
<organism evidence="16 17">
    <name type="scientific">Sphingorhabdus pulchriflava</name>
    <dbReference type="NCBI Taxonomy" id="2292257"/>
    <lineage>
        <taxon>Bacteria</taxon>
        <taxon>Pseudomonadati</taxon>
        <taxon>Pseudomonadota</taxon>
        <taxon>Alphaproteobacteria</taxon>
        <taxon>Sphingomonadales</taxon>
        <taxon>Sphingomonadaceae</taxon>
        <taxon>Sphingorhabdus</taxon>
    </lineage>
</organism>
<dbReference type="SUPFAM" id="SSF56935">
    <property type="entry name" value="Porins"/>
    <property type="match status" value="1"/>
</dbReference>
<evidence type="ECO:0000256" key="3">
    <source>
        <dbReference type="ARBA" id="ARBA00022448"/>
    </source>
</evidence>
<gene>
    <name evidence="16" type="ORF">DXH95_12815</name>
</gene>
<comment type="similarity">
    <text evidence="2 12 13">Belongs to the TonB-dependent receptor family.</text>
</comment>
<evidence type="ECO:0000256" key="4">
    <source>
        <dbReference type="ARBA" id="ARBA00022452"/>
    </source>
</evidence>
<evidence type="ECO:0000256" key="2">
    <source>
        <dbReference type="ARBA" id="ARBA00009810"/>
    </source>
</evidence>
<dbReference type="PANTHER" id="PTHR32552">
    <property type="entry name" value="FERRICHROME IRON RECEPTOR-RELATED"/>
    <property type="match status" value="1"/>
</dbReference>
<dbReference type="PROSITE" id="PS52016">
    <property type="entry name" value="TONB_DEPENDENT_REC_3"/>
    <property type="match status" value="1"/>
</dbReference>
<dbReference type="GO" id="GO:0009279">
    <property type="term" value="C:cell outer membrane"/>
    <property type="evidence" value="ECO:0007669"/>
    <property type="project" value="UniProtKB-SubCell"/>
</dbReference>
<dbReference type="CDD" id="cd01347">
    <property type="entry name" value="ligand_gated_channel"/>
    <property type="match status" value="1"/>
</dbReference>
<dbReference type="InterPro" id="IPR037066">
    <property type="entry name" value="Plug_dom_sf"/>
</dbReference>
<keyword evidence="7" id="KW-0406">Ion transport</keyword>
<dbReference type="Proteomes" id="UP000263833">
    <property type="component" value="Unassembled WGS sequence"/>
</dbReference>
<evidence type="ECO:0000256" key="1">
    <source>
        <dbReference type="ARBA" id="ARBA00004571"/>
    </source>
</evidence>
<evidence type="ECO:0000256" key="13">
    <source>
        <dbReference type="RuleBase" id="RU003357"/>
    </source>
</evidence>
<dbReference type="PANTHER" id="PTHR32552:SF83">
    <property type="entry name" value="BLR3904 PROTEIN"/>
    <property type="match status" value="1"/>
</dbReference>
<name>A0A371B5E6_9SPHN</name>
<evidence type="ECO:0000256" key="10">
    <source>
        <dbReference type="ARBA" id="ARBA00023170"/>
    </source>
</evidence>
<comment type="caution">
    <text evidence="16">The sequence shown here is derived from an EMBL/GenBank/DDBJ whole genome shotgun (WGS) entry which is preliminary data.</text>
</comment>
<feature type="domain" description="TonB-dependent receptor-like beta-barrel" evidence="14">
    <location>
        <begin position="274"/>
        <end position="753"/>
    </location>
</feature>
<dbReference type="Gene3D" id="2.170.130.10">
    <property type="entry name" value="TonB-dependent receptor, plug domain"/>
    <property type="match status" value="1"/>
</dbReference>
<evidence type="ECO:0000313" key="16">
    <source>
        <dbReference type="EMBL" id="RDV02808.1"/>
    </source>
</evidence>
<keyword evidence="17" id="KW-1185">Reference proteome</keyword>
<dbReference type="InterPro" id="IPR039426">
    <property type="entry name" value="TonB-dep_rcpt-like"/>
</dbReference>
<keyword evidence="9 12" id="KW-0472">Membrane</keyword>
<keyword evidence="3 12" id="KW-0813">Transport</keyword>
<keyword evidence="11 12" id="KW-0998">Cell outer membrane</keyword>
<evidence type="ECO:0000256" key="11">
    <source>
        <dbReference type="ARBA" id="ARBA00023237"/>
    </source>
</evidence>
<reference evidence="17" key="1">
    <citation type="submission" date="2018-08" db="EMBL/GenBank/DDBJ databases">
        <authorList>
            <person name="Kim S.-J."/>
            <person name="Jung G.-Y."/>
        </authorList>
    </citation>
    <scope>NUCLEOTIDE SEQUENCE [LARGE SCALE GENOMIC DNA]</scope>
    <source>
        <strain evidence="17">GY_G</strain>
    </source>
</reference>
<dbReference type="FunFam" id="2.170.130.10:FF:000001">
    <property type="entry name" value="Catecholate siderophore TonB-dependent receptor"/>
    <property type="match status" value="1"/>
</dbReference>
<evidence type="ECO:0000259" key="14">
    <source>
        <dbReference type="Pfam" id="PF00593"/>
    </source>
</evidence>
<keyword evidence="8 13" id="KW-0798">TonB box</keyword>
<dbReference type="InterPro" id="IPR036942">
    <property type="entry name" value="Beta-barrel_TonB_sf"/>
</dbReference>
<keyword evidence="6" id="KW-0732">Signal</keyword>
<dbReference type="GO" id="GO:0015344">
    <property type="term" value="F:siderophore uptake transmembrane transporter activity"/>
    <property type="evidence" value="ECO:0007669"/>
    <property type="project" value="TreeGrafter"/>
</dbReference>
<dbReference type="Pfam" id="PF07715">
    <property type="entry name" value="Plug"/>
    <property type="match status" value="1"/>
</dbReference>
<evidence type="ECO:0000256" key="8">
    <source>
        <dbReference type="ARBA" id="ARBA00023077"/>
    </source>
</evidence>
<dbReference type="Gene3D" id="2.40.170.20">
    <property type="entry name" value="TonB-dependent receptor, beta-barrel domain"/>
    <property type="match status" value="1"/>
</dbReference>
<evidence type="ECO:0000259" key="15">
    <source>
        <dbReference type="Pfam" id="PF07715"/>
    </source>
</evidence>
<keyword evidence="10 16" id="KW-0675">Receptor</keyword>
<keyword evidence="5 12" id="KW-0812">Transmembrane</keyword>
<dbReference type="Pfam" id="PF00593">
    <property type="entry name" value="TonB_dep_Rec_b-barrel"/>
    <property type="match status" value="1"/>
</dbReference>
<sequence length="786" mass="84698">MQFNLNKGEVMSVSTTGTSVRANSIPPAKPARLERGALLGAVLSAAIVPAAAHAEMLDEEAASGRAPIIVTGSRIEAANPNANPNAPYKVEKSQNDKFTEELRDTPKTVIAIPKEVIEDLGANSFREVVRSTPGVTLGTGEGGNAFGDRIFIRGFEARNDVYIDGLRDPGVTSRDIFAVEQIEIVKGPSGSFGGRGTTGGLVSLESKRPQVTDTYTHVEAGIGTENYWRGAADINIALNDRVAVRVNGLYQNSDTPGRDYVNQEKYGGAISAFWQATDTLSLTTDYYLYRMQGIPDFGHPFDTTTQQPYKVDRDNFYGVIGRDFIENGADVGTIRIDFDPIDNLSFRSVTRMGETYNRYLVAPPGSVCRFTRTATGACPATGVDVGEANYTITAGGQRRFGTNRYIANVTDATARFDTGGIKHILVIGGEYAKEKVSTLPLLIDAFVEDSAGNVISTPTTYIRNLLNPDPVLGYTIPVYANAANGPTKVSVESLSAYVIDTIKFTPQIWATIGARLDGYSLRYQSNGLPTATVLRNNVQFANYQGSLTWKPSELLTLYASFATSSNPSGEQLDGNGISYDGIAAQTQNLAPERNRAWEGGVKWETPDGNLLLTAAAFQITKANARENIGGNVYELVGKLRSRGVELGVNGALFDVLQLFGGYTYTDATIVESVNAANVGRPFANIPKHSANLLATVMLGDHVEVGGQVHYQSKIFGGSLAAGNAHVPGYVRLDAVARFKPTEWLEARVNVNNLTDKRNYDAIYRSGSPFAYIAPGRSAFLTLAVKM</sequence>
<evidence type="ECO:0000256" key="6">
    <source>
        <dbReference type="ARBA" id="ARBA00022729"/>
    </source>
</evidence>
<evidence type="ECO:0000313" key="17">
    <source>
        <dbReference type="Proteomes" id="UP000263833"/>
    </source>
</evidence>
<accession>A0A371B5E6</accession>
<evidence type="ECO:0000256" key="7">
    <source>
        <dbReference type="ARBA" id="ARBA00023065"/>
    </source>
</evidence>
<evidence type="ECO:0000256" key="5">
    <source>
        <dbReference type="ARBA" id="ARBA00022692"/>
    </source>
</evidence>
<dbReference type="InterPro" id="IPR012910">
    <property type="entry name" value="Plug_dom"/>
</dbReference>
<feature type="domain" description="TonB-dependent receptor plug" evidence="15">
    <location>
        <begin position="102"/>
        <end position="200"/>
    </location>
</feature>
<dbReference type="AlphaFoldDB" id="A0A371B5E6"/>